<name>A0A2L2T9M8_9HYPO</name>
<evidence type="ECO:0000313" key="2">
    <source>
        <dbReference type="Proteomes" id="UP000245910"/>
    </source>
</evidence>
<dbReference type="EMBL" id="LN649232">
    <property type="protein sequence ID" value="CEI41482.1"/>
    <property type="molecule type" value="Genomic_DNA"/>
</dbReference>
<dbReference type="AlphaFoldDB" id="A0A2L2T9M8"/>
<accession>A0A2L2T9M8</accession>
<reference evidence="2" key="1">
    <citation type="submission" date="2014-10" db="EMBL/GenBank/DDBJ databases">
        <authorList>
            <person name="King R."/>
        </authorList>
    </citation>
    <scope>NUCLEOTIDE SEQUENCE [LARGE SCALE GENOMIC DNA]</scope>
    <source>
        <strain evidence="2">A3/5</strain>
    </source>
</reference>
<organism evidence="1 2">
    <name type="scientific">Fusarium venenatum</name>
    <dbReference type="NCBI Taxonomy" id="56646"/>
    <lineage>
        <taxon>Eukaryota</taxon>
        <taxon>Fungi</taxon>
        <taxon>Dikarya</taxon>
        <taxon>Ascomycota</taxon>
        <taxon>Pezizomycotina</taxon>
        <taxon>Sordariomycetes</taxon>
        <taxon>Hypocreomycetidae</taxon>
        <taxon>Hypocreales</taxon>
        <taxon>Nectriaceae</taxon>
        <taxon>Fusarium</taxon>
    </lineage>
</organism>
<protein>
    <submittedName>
        <fullName evidence="1">Uncharacterized protein</fullName>
    </submittedName>
</protein>
<dbReference type="STRING" id="56646.A0A2L2T9M8"/>
<keyword evidence="2" id="KW-1185">Reference proteome</keyword>
<sequence>MSASPIAIDQAKATVRLRNRDGSYKETQEADVFEASGGMPKDLVDDERWLQKPSKKKTESYEFSIQSTNRTLITDSTTSRNNVIWNPRLSNIKHTNSTRIPTSPHIAFKLAARACKAERGKGADNAKAFRNKLGMTSMQQLTTESHIQGLYVGVSAVDCVPVVLWKGFHWNAEVTDTDGLDSFELDVQSGDVTGGKDVIWLENMLIPGNISYLKSALGNKLQGEAKRRFLQIMKRESNLLEAGSNPAGVAKTLPSAVLAERKPAICRSVHQGPTYDTLHFKMQ</sequence>
<dbReference type="OrthoDB" id="5095531at2759"/>
<proteinExistence type="predicted"/>
<evidence type="ECO:0000313" key="1">
    <source>
        <dbReference type="EMBL" id="CEI41482.1"/>
    </source>
</evidence>
<dbReference type="Proteomes" id="UP000245910">
    <property type="component" value="Chromosome IIII"/>
</dbReference>